<proteinExistence type="predicted"/>
<keyword evidence="2" id="KW-1185">Reference proteome</keyword>
<dbReference type="Proteomes" id="UP001631993">
    <property type="component" value="Unassembled WGS sequence"/>
</dbReference>
<dbReference type="EMBL" id="JBJVNE010000032">
    <property type="protein sequence ID" value="MFM9652781.1"/>
    <property type="molecule type" value="Genomic_DNA"/>
</dbReference>
<sequence length="95" mass="10793">MNNTTAAWEWRDGREAVTATWKVGGWPVDRTEPDGRKQPCRSTLARRAAGLPPCKNLAEWQVERRQGNRISTGWFCMRDLPSTEAPPIDAERTEP</sequence>
<dbReference type="RefSeq" id="WP_409097776.1">
    <property type="nucleotide sequence ID" value="NZ_JBJVNE010000032.1"/>
</dbReference>
<protein>
    <submittedName>
        <fullName evidence="1">Uncharacterized protein</fullName>
    </submittedName>
</protein>
<gene>
    <name evidence="1" type="ORF">ACKI1S_42610</name>
</gene>
<reference evidence="1 2" key="1">
    <citation type="submission" date="2024-12" db="EMBL/GenBank/DDBJ databases">
        <title>Forecasting of Potato common scab and diversities of Pathogenic streptomyces spp. in china.</title>
        <authorList>
            <person name="Handique U."/>
            <person name="Wu J."/>
        </authorList>
    </citation>
    <scope>NUCLEOTIDE SEQUENCE [LARGE SCALE GENOMIC DNA]</scope>
    <source>
        <strain evidence="1 2">ZRIMU1585</strain>
    </source>
</reference>
<organism evidence="1 2">
    <name type="scientific">Streptomyces galilaeus</name>
    <dbReference type="NCBI Taxonomy" id="33899"/>
    <lineage>
        <taxon>Bacteria</taxon>
        <taxon>Bacillati</taxon>
        <taxon>Actinomycetota</taxon>
        <taxon>Actinomycetes</taxon>
        <taxon>Kitasatosporales</taxon>
        <taxon>Streptomycetaceae</taxon>
        <taxon>Streptomyces</taxon>
    </lineage>
</organism>
<evidence type="ECO:0000313" key="1">
    <source>
        <dbReference type="EMBL" id="MFM9652781.1"/>
    </source>
</evidence>
<comment type="caution">
    <text evidence="1">The sequence shown here is derived from an EMBL/GenBank/DDBJ whole genome shotgun (WGS) entry which is preliminary data.</text>
</comment>
<name>A0ABW9IXS2_STRGJ</name>
<accession>A0ABW9IXS2</accession>
<evidence type="ECO:0000313" key="2">
    <source>
        <dbReference type="Proteomes" id="UP001631993"/>
    </source>
</evidence>